<keyword evidence="1" id="KW-0238">DNA-binding</keyword>
<evidence type="ECO:0000313" key="2">
    <source>
        <dbReference type="Proteomes" id="UP001501195"/>
    </source>
</evidence>
<dbReference type="Pfam" id="PF06224">
    <property type="entry name" value="AlkZ-like"/>
    <property type="match status" value="1"/>
</dbReference>
<dbReference type="EMBL" id="BAABIL010000283">
    <property type="protein sequence ID" value="GAA4979534.1"/>
    <property type="molecule type" value="Genomic_DNA"/>
</dbReference>
<dbReference type="GO" id="GO:0003677">
    <property type="term" value="F:DNA binding"/>
    <property type="evidence" value="ECO:0007669"/>
    <property type="project" value="UniProtKB-KW"/>
</dbReference>
<protein>
    <submittedName>
        <fullName evidence="1">Winged helix DNA-binding domain-containing protein</fullName>
    </submittedName>
</protein>
<dbReference type="PANTHER" id="PTHR38479:SF2">
    <property type="entry name" value="WINGED HELIX DNA-BINDING DOMAIN-CONTAINING PROTEIN"/>
    <property type="match status" value="1"/>
</dbReference>
<reference evidence="2" key="1">
    <citation type="journal article" date="2019" name="Int. J. Syst. Evol. Microbiol.">
        <title>The Global Catalogue of Microorganisms (GCM) 10K type strain sequencing project: providing services to taxonomists for standard genome sequencing and annotation.</title>
        <authorList>
            <consortium name="The Broad Institute Genomics Platform"/>
            <consortium name="The Broad Institute Genome Sequencing Center for Infectious Disease"/>
            <person name="Wu L."/>
            <person name="Ma J."/>
        </authorList>
    </citation>
    <scope>NUCLEOTIDE SEQUENCE [LARGE SCALE GENOMIC DNA]</scope>
    <source>
        <strain evidence="2">JCM 18126</strain>
    </source>
</reference>
<name>A0ABP9HV22_9ACTN</name>
<organism evidence="1 2">
    <name type="scientific">Kineococcus glutinatus</name>
    <dbReference type="NCBI Taxonomy" id="1070872"/>
    <lineage>
        <taxon>Bacteria</taxon>
        <taxon>Bacillati</taxon>
        <taxon>Actinomycetota</taxon>
        <taxon>Actinomycetes</taxon>
        <taxon>Kineosporiales</taxon>
        <taxon>Kineosporiaceae</taxon>
        <taxon>Kineococcus</taxon>
    </lineage>
</organism>
<dbReference type="PANTHER" id="PTHR38479">
    <property type="entry name" value="LMO0824 PROTEIN"/>
    <property type="match status" value="1"/>
</dbReference>
<keyword evidence="2" id="KW-1185">Reference proteome</keyword>
<proteinExistence type="predicted"/>
<accession>A0ABP9HV22</accession>
<dbReference type="InterPro" id="IPR009351">
    <property type="entry name" value="AlkZ-like"/>
</dbReference>
<comment type="caution">
    <text evidence="1">The sequence shown here is derived from an EMBL/GenBank/DDBJ whole genome shotgun (WGS) entry which is preliminary data.</text>
</comment>
<sequence>MLSVIPVLSRRALGRATLARHLLLERAPLDPETTVHDLLGLQAQVPAVPYTALWTRLADPDPTAASAALSARRLVRAATLRTTVHTLTAADALLLRPLVQPVMERTFAGTAWGRALRGHDITPVLAHAAALVAERPRTRAELAPLLAGRSGHLDAEALSWAFSYLVPVVQVTPRGLWGASGRAALTTLEHWLGRPVPELERGTALEEVVLRYLRAFGPAAVRDVQAWCGLTRLREVAERLRPRLRRFRGEDGAQLWDVPDGVLPGEDVPAPVRFLPEYDNATLGYAHRARVVADAEHIPLQGGPGGAVGTVLVDGLVSATWALHRTAGPGGTALLHVRPSLPLGAAAGDVETEGERLRAFLAPGAAGEVRLATA</sequence>
<gene>
    <name evidence="1" type="ORF">GCM10023225_19870</name>
</gene>
<dbReference type="Proteomes" id="UP001501195">
    <property type="component" value="Unassembled WGS sequence"/>
</dbReference>
<evidence type="ECO:0000313" key="1">
    <source>
        <dbReference type="EMBL" id="GAA4979534.1"/>
    </source>
</evidence>